<dbReference type="AlphaFoldDB" id="C1N360"/>
<proteinExistence type="predicted"/>
<keyword evidence="2" id="KW-1185">Reference proteome</keyword>
<dbReference type="PANTHER" id="PTHR31446:SF29">
    <property type="entry name" value="ACID PHOSPHATASE_VANADIUM-DEPENDENT HALOPEROXIDASE-RELATED PROTEIN"/>
    <property type="match status" value="1"/>
</dbReference>
<dbReference type="EMBL" id="GG663746">
    <property type="protein sequence ID" value="EEH53142.1"/>
    <property type="molecule type" value="Genomic_DNA"/>
</dbReference>
<protein>
    <submittedName>
        <fullName evidence="1">Predicted protein</fullName>
    </submittedName>
</protein>
<organism evidence="2">
    <name type="scientific">Micromonas pusilla (strain CCMP1545)</name>
    <name type="common">Picoplanktonic green alga</name>
    <dbReference type="NCBI Taxonomy" id="564608"/>
    <lineage>
        <taxon>Eukaryota</taxon>
        <taxon>Viridiplantae</taxon>
        <taxon>Chlorophyta</taxon>
        <taxon>Mamiellophyceae</taxon>
        <taxon>Mamiellales</taxon>
        <taxon>Mamiellaceae</taxon>
        <taxon>Micromonas</taxon>
    </lineage>
</organism>
<dbReference type="OMA" id="FMETGGM"/>
<gene>
    <name evidence="1" type="ORF">MICPUCDRAFT_52048</name>
</gene>
<evidence type="ECO:0000313" key="1">
    <source>
        <dbReference type="EMBL" id="EEH53142.1"/>
    </source>
</evidence>
<dbReference type="Pfam" id="PF02681">
    <property type="entry name" value="DUF212"/>
    <property type="match status" value="1"/>
</dbReference>
<dbReference type="OrthoDB" id="1716650at2759"/>
<dbReference type="KEGG" id="mpp:MICPUCDRAFT_52048"/>
<accession>C1N360</accession>
<evidence type="ECO:0000313" key="2">
    <source>
        <dbReference type="Proteomes" id="UP000001876"/>
    </source>
</evidence>
<sequence length="151" mass="15861">MSPLGRGMPALVSSPALMAALLAFTYTTGKLDWTRVVGSGGMPSSHTSLVVGLATAVGLKESLDSSLFALCLVFSLVVMYDATGVRLHAGRQAEVLNEMIMNLPANHPVADARPLRDSLGHTPVQVGVGAVVGLLVGYLHYSSWVTQWGDN</sequence>
<dbReference type="RefSeq" id="XP_003062323.1">
    <property type="nucleotide sequence ID" value="XM_003062277.1"/>
</dbReference>
<reference evidence="1 2" key="1">
    <citation type="journal article" date="2009" name="Science">
        <title>Green evolution and dynamic adaptations revealed by genomes of the marine picoeukaryotes Micromonas.</title>
        <authorList>
            <person name="Worden A.Z."/>
            <person name="Lee J.H."/>
            <person name="Mock T."/>
            <person name="Rouze P."/>
            <person name="Simmons M.P."/>
            <person name="Aerts A.L."/>
            <person name="Allen A.E."/>
            <person name="Cuvelier M.L."/>
            <person name="Derelle E."/>
            <person name="Everett M.V."/>
            <person name="Foulon E."/>
            <person name="Grimwood J."/>
            <person name="Gundlach H."/>
            <person name="Henrissat B."/>
            <person name="Napoli C."/>
            <person name="McDonald S.M."/>
            <person name="Parker M.S."/>
            <person name="Rombauts S."/>
            <person name="Salamov A."/>
            <person name="Von Dassow P."/>
            <person name="Badger J.H."/>
            <person name="Coutinho P.M."/>
            <person name="Demir E."/>
            <person name="Dubchak I."/>
            <person name="Gentemann C."/>
            <person name="Eikrem W."/>
            <person name="Gready J.E."/>
            <person name="John U."/>
            <person name="Lanier W."/>
            <person name="Lindquist E.A."/>
            <person name="Lucas S."/>
            <person name="Mayer K.F."/>
            <person name="Moreau H."/>
            <person name="Not F."/>
            <person name="Otillar R."/>
            <person name="Panaud O."/>
            <person name="Pangilinan J."/>
            <person name="Paulsen I."/>
            <person name="Piegu B."/>
            <person name="Poliakov A."/>
            <person name="Robbens S."/>
            <person name="Schmutz J."/>
            <person name="Toulza E."/>
            <person name="Wyss T."/>
            <person name="Zelensky A."/>
            <person name="Zhou K."/>
            <person name="Armbrust E.V."/>
            <person name="Bhattacharya D."/>
            <person name="Goodenough U.W."/>
            <person name="Van de Peer Y."/>
            <person name="Grigoriev I.V."/>
        </authorList>
    </citation>
    <scope>NUCLEOTIDE SEQUENCE [LARGE SCALE GENOMIC DNA]</scope>
    <source>
        <strain evidence="1 2">CCMP1545</strain>
    </source>
</reference>
<dbReference type="Proteomes" id="UP000001876">
    <property type="component" value="Unassembled WGS sequence"/>
</dbReference>
<dbReference type="eggNOG" id="ENOG502S2DJ">
    <property type="taxonomic scope" value="Eukaryota"/>
</dbReference>
<dbReference type="GeneID" id="9687993"/>
<dbReference type="PANTHER" id="PTHR31446">
    <property type="entry name" value="ACID PHOSPHATASE/VANADIUM-DEPENDENT HALOPEROXIDASE-RELATED PROTEIN"/>
    <property type="match status" value="1"/>
</dbReference>
<name>C1N360_MICPC</name>
<dbReference type="InterPro" id="IPR003832">
    <property type="entry name" value="DUF212"/>
</dbReference>